<dbReference type="EMBL" id="MLAK01000993">
    <property type="protein sequence ID" value="OHS99694.1"/>
    <property type="molecule type" value="Genomic_DNA"/>
</dbReference>
<evidence type="ECO:0000259" key="9">
    <source>
        <dbReference type="PROSITE" id="PS50011"/>
    </source>
</evidence>
<keyword evidence="6 7" id="KW-0067">ATP-binding</keyword>
<evidence type="ECO:0000256" key="2">
    <source>
        <dbReference type="ARBA" id="ARBA00022553"/>
    </source>
</evidence>
<keyword evidence="5 11" id="KW-0418">Kinase</keyword>
<dbReference type="GO" id="GO:0004674">
    <property type="term" value="F:protein serine/threonine kinase activity"/>
    <property type="evidence" value="ECO:0007669"/>
    <property type="project" value="UniProtKB-KW"/>
</dbReference>
<gene>
    <name evidence="11" type="ORF">TRFO_08345</name>
</gene>
<evidence type="ECO:0000256" key="8">
    <source>
        <dbReference type="RuleBase" id="RU000304"/>
    </source>
</evidence>
<evidence type="ECO:0000256" key="7">
    <source>
        <dbReference type="PROSITE-ProRule" id="PRU10141"/>
    </source>
</evidence>
<protein>
    <submittedName>
        <fullName evidence="11">AGC family protein kinase</fullName>
    </submittedName>
</protein>
<dbReference type="Proteomes" id="UP000179807">
    <property type="component" value="Unassembled WGS sequence"/>
</dbReference>
<dbReference type="Gene3D" id="1.10.510.10">
    <property type="entry name" value="Transferase(Phosphotransferase) domain 1"/>
    <property type="match status" value="1"/>
</dbReference>
<evidence type="ECO:0000259" key="10">
    <source>
        <dbReference type="PROSITE" id="PS51285"/>
    </source>
</evidence>
<dbReference type="SMART" id="SM00133">
    <property type="entry name" value="S_TK_X"/>
    <property type="match status" value="1"/>
</dbReference>
<dbReference type="Pfam" id="PF00069">
    <property type="entry name" value="Pkinase"/>
    <property type="match status" value="1"/>
</dbReference>
<feature type="binding site" evidence="7">
    <location>
        <position position="47"/>
    </location>
    <ligand>
        <name>ATP</name>
        <dbReference type="ChEBI" id="CHEBI:30616"/>
    </ligand>
</feature>
<feature type="domain" description="Protein kinase" evidence="9">
    <location>
        <begin position="18"/>
        <end position="276"/>
    </location>
</feature>
<evidence type="ECO:0000256" key="3">
    <source>
        <dbReference type="ARBA" id="ARBA00022679"/>
    </source>
</evidence>
<keyword evidence="12" id="KW-1185">Reference proteome</keyword>
<evidence type="ECO:0000313" key="11">
    <source>
        <dbReference type="EMBL" id="OHS99694.1"/>
    </source>
</evidence>
<comment type="caution">
    <text evidence="11">The sequence shown here is derived from an EMBL/GenBank/DDBJ whole genome shotgun (WGS) entry which is preliminary data.</text>
</comment>
<dbReference type="VEuPathDB" id="TrichDB:TRFO_08345"/>
<dbReference type="PROSITE" id="PS51285">
    <property type="entry name" value="AGC_KINASE_CTER"/>
    <property type="match status" value="1"/>
</dbReference>
<proteinExistence type="inferred from homology"/>
<evidence type="ECO:0000313" key="12">
    <source>
        <dbReference type="Proteomes" id="UP000179807"/>
    </source>
</evidence>
<evidence type="ECO:0000256" key="1">
    <source>
        <dbReference type="ARBA" id="ARBA00022527"/>
    </source>
</evidence>
<name>A0A1J4JKQ1_9EUKA</name>
<dbReference type="OrthoDB" id="63267at2759"/>
<dbReference type="PROSITE" id="PS00108">
    <property type="entry name" value="PROTEIN_KINASE_ST"/>
    <property type="match status" value="1"/>
</dbReference>
<reference evidence="11" key="1">
    <citation type="submission" date="2016-10" db="EMBL/GenBank/DDBJ databases">
        <authorList>
            <person name="Benchimol M."/>
            <person name="Almeida L.G."/>
            <person name="Vasconcelos A.T."/>
            <person name="Perreira-Neves A."/>
            <person name="Rosa I.A."/>
            <person name="Tasca T."/>
            <person name="Bogo M.R."/>
            <person name="de Souza W."/>
        </authorList>
    </citation>
    <scope>NUCLEOTIDE SEQUENCE [LARGE SCALE GENOMIC DNA]</scope>
    <source>
        <strain evidence="11">K</strain>
    </source>
</reference>
<dbReference type="Gene3D" id="3.30.200.20">
    <property type="entry name" value="Phosphorylase Kinase, domain 1"/>
    <property type="match status" value="1"/>
</dbReference>
<dbReference type="RefSeq" id="XP_068352831.1">
    <property type="nucleotide sequence ID" value="XM_068494230.1"/>
</dbReference>
<dbReference type="FunFam" id="3.30.200.20:FF:000537">
    <property type="entry name" value="Non-specific serine/threonine protein kinase"/>
    <property type="match status" value="1"/>
</dbReference>
<dbReference type="SMART" id="SM00220">
    <property type="entry name" value="S_TKc"/>
    <property type="match status" value="1"/>
</dbReference>
<dbReference type="InterPro" id="IPR000719">
    <property type="entry name" value="Prot_kinase_dom"/>
</dbReference>
<comment type="similarity">
    <text evidence="8">Belongs to the protein kinase superfamily.</text>
</comment>
<dbReference type="InterPro" id="IPR045270">
    <property type="entry name" value="STKc_AGC"/>
</dbReference>
<dbReference type="PANTHER" id="PTHR24351">
    <property type="entry name" value="RIBOSOMAL PROTEIN S6 KINASE"/>
    <property type="match status" value="1"/>
</dbReference>
<dbReference type="FunFam" id="1.10.510.10:FF:000008">
    <property type="entry name" value="Non-specific serine/threonine protein kinase"/>
    <property type="match status" value="1"/>
</dbReference>
<accession>A0A1J4JKQ1</accession>
<dbReference type="CDD" id="cd05123">
    <property type="entry name" value="STKc_AGC"/>
    <property type="match status" value="1"/>
</dbReference>
<keyword evidence="3" id="KW-0808">Transferase</keyword>
<dbReference type="GO" id="GO:0005524">
    <property type="term" value="F:ATP binding"/>
    <property type="evidence" value="ECO:0007669"/>
    <property type="project" value="UniProtKB-UniRule"/>
</dbReference>
<dbReference type="Pfam" id="PF00433">
    <property type="entry name" value="Pkinase_C"/>
    <property type="match status" value="1"/>
</dbReference>
<dbReference type="InterPro" id="IPR000961">
    <property type="entry name" value="AGC-kinase_C"/>
</dbReference>
<dbReference type="InterPro" id="IPR011009">
    <property type="entry name" value="Kinase-like_dom_sf"/>
</dbReference>
<dbReference type="PROSITE" id="PS50011">
    <property type="entry name" value="PROTEIN_KINASE_DOM"/>
    <property type="match status" value="1"/>
</dbReference>
<keyword evidence="1 8" id="KW-0723">Serine/threonine-protein kinase</keyword>
<dbReference type="InterPro" id="IPR008271">
    <property type="entry name" value="Ser/Thr_kinase_AS"/>
</dbReference>
<dbReference type="InterPro" id="IPR017441">
    <property type="entry name" value="Protein_kinase_ATP_BS"/>
</dbReference>
<dbReference type="InterPro" id="IPR017892">
    <property type="entry name" value="Pkinase_C"/>
</dbReference>
<sequence>MPSDQSNEIHKRVSLDDFEFIRVIGRGSYGKVSLVRYKENGKLYALKSMSKRLLAEDNNIHQILIEREVLFKNQHPFLVSAHFAFQTDAKVFIVLDYVPGGELFGRLKIEGRISESRARLYAAEILLGLAHLHRHGFIYRDMKPENILVDADGHLKVTDFGFAKTNITREDQTTNTFCGTPEYLAPEVLRQQPYTRSVDWWSFGVILYEMLSGMPPFFDSNPKKMYMGILFEPIQFPNYFSRRAIDLVMKLMDRDPKRRLGAGPSDAEEIKAHPFFEGLNWDDVVARKTVPQWVPPMENPTDTSNFDVEFTAEPTAISFEDPSLIPVDAQAAFVDFTCNQEEQSVIDVDE</sequence>
<evidence type="ECO:0000256" key="5">
    <source>
        <dbReference type="ARBA" id="ARBA00022777"/>
    </source>
</evidence>
<feature type="domain" description="AGC-kinase C-terminal" evidence="10">
    <location>
        <begin position="277"/>
        <end position="348"/>
    </location>
</feature>
<keyword evidence="2" id="KW-0597">Phosphoprotein</keyword>
<dbReference type="SUPFAM" id="SSF56112">
    <property type="entry name" value="Protein kinase-like (PK-like)"/>
    <property type="match status" value="1"/>
</dbReference>
<organism evidence="11 12">
    <name type="scientific">Tritrichomonas foetus</name>
    <dbReference type="NCBI Taxonomy" id="1144522"/>
    <lineage>
        <taxon>Eukaryota</taxon>
        <taxon>Metamonada</taxon>
        <taxon>Parabasalia</taxon>
        <taxon>Tritrichomonadida</taxon>
        <taxon>Tritrichomonadidae</taxon>
        <taxon>Tritrichomonas</taxon>
    </lineage>
</organism>
<dbReference type="AlphaFoldDB" id="A0A1J4JKQ1"/>
<dbReference type="GeneID" id="94828934"/>
<dbReference type="PROSITE" id="PS00107">
    <property type="entry name" value="PROTEIN_KINASE_ATP"/>
    <property type="match status" value="1"/>
</dbReference>
<evidence type="ECO:0000256" key="4">
    <source>
        <dbReference type="ARBA" id="ARBA00022741"/>
    </source>
</evidence>
<keyword evidence="4 7" id="KW-0547">Nucleotide-binding</keyword>
<evidence type="ECO:0000256" key="6">
    <source>
        <dbReference type="ARBA" id="ARBA00022840"/>
    </source>
</evidence>